<dbReference type="EMBL" id="HBIZ01054163">
    <property type="protein sequence ID" value="CAE0781969.1"/>
    <property type="molecule type" value="Transcribed_RNA"/>
</dbReference>
<dbReference type="AlphaFoldDB" id="A0A7S4BZA4"/>
<evidence type="ECO:0000256" key="4">
    <source>
        <dbReference type="ARBA" id="ARBA00022737"/>
    </source>
</evidence>
<comment type="subcellular location">
    <subcellularLocation>
        <location evidence="1">Membrane</location>
        <topology evidence="1">Single-pass membrane protein</topology>
    </subcellularLocation>
</comment>
<gene>
    <name evidence="6" type="ORF">PCAR00345_LOCUS34665</name>
</gene>
<protein>
    <submittedName>
        <fullName evidence="6">Uncharacterized protein</fullName>
    </submittedName>
</protein>
<evidence type="ECO:0000256" key="1">
    <source>
        <dbReference type="ARBA" id="ARBA00004167"/>
    </source>
</evidence>
<dbReference type="PANTHER" id="PTHR48053:SF71">
    <property type="entry name" value="LEUCINE RICH REPEAT FAMILY PROTEIN, EXPRESSED"/>
    <property type="match status" value="1"/>
</dbReference>
<feature type="signal peptide" evidence="5">
    <location>
        <begin position="1"/>
        <end position="38"/>
    </location>
</feature>
<dbReference type="InterPro" id="IPR051716">
    <property type="entry name" value="Plant_RL_S/T_kinase"/>
</dbReference>
<dbReference type="GO" id="GO:0016020">
    <property type="term" value="C:membrane"/>
    <property type="evidence" value="ECO:0007669"/>
    <property type="project" value="UniProtKB-SubCell"/>
</dbReference>
<evidence type="ECO:0000256" key="3">
    <source>
        <dbReference type="ARBA" id="ARBA00022729"/>
    </source>
</evidence>
<dbReference type="FunFam" id="3.80.10.10:FF:000041">
    <property type="entry name" value="LRR receptor-like serine/threonine-protein kinase ERECTA"/>
    <property type="match status" value="1"/>
</dbReference>
<keyword evidence="3 5" id="KW-0732">Signal</keyword>
<feature type="chain" id="PRO_5030824680" evidence="5">
    <location>
        <begin position="39"/>
        <end position="882"/>
    </location>
</feature>
<name>A0A7S4BZA4_CHRCT</name>
<reference evidence="6" key="1">
    <citation type="submission" date="2021-01" db="EMBL/GenBank/DDBJ databases">
        <authorList>
            <person name="Corre E."/>
            <person name="Pelletier E."/>
            <person name="Niang G."/>
            <person name="Scheremetjew M."/>
            <person name="Finn R."/>
            <person name="Kale V."/>
            <person name="Holt S."/>
            <person name="Cochrane G."/>
            <person name="Meng A."/>
            <person name="Brown T."/>
            <person name="Cohen L."/>
        </authorList>
    </citation>
    <scope>NUCLEOTIDE SEQUENCE</scope>
    <source>
        <strain evidence="6">CCMP645</strain>
    </source>
</reference>
<dbReference type="Gene3D" id="3.80.10.10">
    <property type="entry name" value="Ribonuclease Inhibitor"/>
    <property type="match status" value="1"/>
</dbReference>
<organism evidence="6">
    <name type="scientific">Chrysotila carterae</name>
    <name type="common">Marine alga</name>
    <name type="synonym">Syracosphaera carterae</name>
    <dbReference type="NCBI Taxonomy" id="13221"/>
    <lineage>
        <taxon>Eukaryota</taxon>
        <taxon>Haptista</taxon>
        <taxon>Haptophyta</taxon>
        <taxon>Prymnesiophyceae</taxon>
        <taxon>Isochrysidales</taxon>
        <taxon>Isochrysidaceae</taxon>
        <taxon>Chrysotila</taxon>
    </lineage>
</organism>
<accession>A0A7S4BZA4</accession>
<sequence length="882" mass="95552">MAAFPKHSRAVGFKASSHRFRSAVRLLVWVALPAFAHGEGFLCDNYNCSDYTQTTMILAGDEVAEGDPQQFLISGTLPDDIALFSVLTDMRLLYNRFSGTISKAITDLPLETLDLFTNYFSGTIPADLSKLTALQRLDLARNALSGTIPEGLTDLALLRILFLKDNEISGTVPRQIGKLSRLGILEFTSMALTGPIPESFGGLDPEICALQEGNPELSCYEGDINVPSYEGIPDFRESTRNVPTYEGISDFRESTSCLREAAQIPCQPPSAPPPPSSPPPLEEVVQFTVSCETVGVATRRKLQDGEPLSTDSVFAYVSTTMPEDVADRDIVVTAVRNGRGRRLQQGEPEGRRLQDDDPCDFDYPVEVYVRGDVTIDEVLVVVNAPSFEAGLDDFIVEPVGIGEVTTAVVLVPSPFAPPSSPPLQEVVFVDIAEIDSNGRRRMQDGVPLSEESVFAYVSTTMPDGVADRDIIVSAVRGGRGRRLQEDELNGRQLQDPDDLVYLVDIYVRGDVTSDEILNVVSSTAWEAGLDAFIAEPVGVLSVALGLQPTPAPFSPPSAPAPATRTEYVCFDVHCRLCGAAADGCAMGSACYVHRCGQGLGSSTKTECEQTCKAPPARARKDPHLYLPHGARADFRGAHNATFAMLSAKDVAFNVKVLGEDFNWAKRIVHGTKMAAAYWVVRTSTGRLIKVEYDCTSTLGGVVRETGQRDIYLKKVESPLTVDNVFIAMMESKKLVVTVDGKWTLSASVSPIPFGNLAANKNKKLLDIEIEPLYDADSDVVAPHGIIGQAYDGDDIGIHGKLDSRHGNETTTTAQAEGAIEGLWEEYIVPSPFSTEFKYSRFDATAAKPRDVSALTGVKTAWRSVKKQTISAAKTFEVALATQ</sequence>
<evidence type="ECO:0000256" key="5">
    <source>
        <dbReference type="SAM" id="SignalP"/>
    </source>
</evidence>
<dbReference type="Pfam" id="PF00560">
    <property type="entry name" value="LRR_1"/>
    <property type="match status" value="2"/>
</dbReference>
<evidence type="ECO:0000256" key="2">
    <source>
        <dbReference type="ARBA" id="ARBA00022614"/>
    </source>
</evidence>
<dbReference type="InterPro" id="IPR001611">
    <property type="entry name" value="Leu-rich_rpt"/>
</dbReference>
<proteinExistence type="predicted"/>
<evidence type="ECO:0000313" key="6">
    <source>
        <dbReference type="EMBL" id="CAE0781969.1"/>
    </source>
</evidence>
<dbReference type="InterPro" id="IPR032675">
    <property type="entry name" value="LRR_dom_sf"/>
</dbReference>
<keyword evidence="2" id="KW-0433">Leucine-rich repeat</keyword>
<keyword evidence="4" id="KW-0677">Repeat</keyword>
<dbReference type="PANTHER" id="PTHR48053">
    <property type="entry name" value="LEUCINE RICH REPEAT FAMILY PROTEIN, EXPRESSED"/>
    <property type="match status" value="1"/>
</dbReference>
<dbReference type="SUPFAM" id="SSF52058">
    <property type="entry name" value="L domain-like"/>
    <property type="match status" value="1"/>
</dbReference>